<keyword evidence="3" id="KW-0472">Membrane</keyword>
<feature type="compositionally biased region" description="Gly residues" evidence="2">
    <location>
        <begin position="482"/>
        <end position="492"/>
    </location>
</feature>
<keyword evidence="5" id="KW-1185">Reference proteome</keyword>
<dbReference type="OrthoDB" id="2016799at2759"/>
<feature type="compositionally biased region" description="Pro residues" evidence="2">
    <location>
        <begin position="659"/>
        <end position="669"/>
    </location>
</feature>
<dbReference type="InterPro" id="IPR006201">
    <property type="entry name" value="Neur_channel"/>
</dbReference>
<feature type="transmembrane region" description="Helical" evidence="3">
    <location>
        <begin position="856"/>
        <end position="878"/>
    </location>
</feature>
<dbReference type="SUPFAM" id="SSF90112">
    <property type="entry name" value="Neurotransmitter-gated ion-channel transmembrane pore"/>
    <property type="match status" value="1"/>
</dbReference>
<dbReference type="GO" id="GO:0004888">
    <property type="term" value="F:transmembrane signaling receptor activity"/>
    <property type="evidence" value="ECO:0007669"/>
    <property type="project" value="InterPro"/>
</dbReference>
<feature type="transmembrane region" description="Helical" evidence="3">
    <location>
        <begin position="365"/>
        <end position="387"/>
    </location>
</feature>
<proteinExistence type="predicted"/>
<evidence type="ECO:0000256" key="2">
    <source>
        <dbReference type="SAM" id="MobiDB-lite"/>
    </source>
</evidence>
<keyword evidence="3" id="KW-0812">Transmembrane</keyword>
<organism evidence="4 5">
    <name type="scientific">Edaphochlamys debaryana</name>
    <dbReference type="NCBI Taxonomy" id="47281"/>
    <lineage>
        <taxon>Eukaryota</taxon>
        <taxon>Viridiplantae</taxon>
        <taxon>Chlorophyta</taxon>
        <taxon>core chlorophytes</taxon>
        <taxon>Chlorophyceae</taxon>
        <taxon>CS clade</taxon>
        <taxon>Chlamydomonadales</taxon>
        <taxon>Chlamydomonadales incertae sedis</taxon>
        <taxon>Edaphochlamys</taxon>
    </lineage>
</organism>
<dbReference type="Gene3D" id="2.70.170.10">
    <property type="entry name" value="Neurotransmitter-gated ion-channel ligand-binding domain"/>
    <property type="match status" value="1"/>
</dbReference>
<keyword evidence="3" id="KW-1133">Transmembrane helix</keyword>
<feature type="region of interest" description="Disordered" evidence="2">
    <location>
        <begin position="615"/>
        <end position="736"/>
    </location>
</feature>
<feature type="compositionally biased region" description="Gly residues" evidence="2">
    <location>
        <begin position="791"/>
        <end position="800"/>
    </location>
</feature>
<evidence type="ECO:0000313" key="4">
    <source>
        <dbReference type="EMBL" id="KAG2483983.1"/>
    </source>
</evidence>
<sequence length="896" mass="93832">MPEPFAGSDAPVPQGGPVDVNVTALLERIVGIDQNRDNYQAVWWVILTWSDPTAAATLSAATGAAMAPTGPNASPNASASSASACGLPCENSGLGSGGCCDGLWLPRLHVLNIISYPQDQINRYRIRVDPQRGVVTWSTRLYGTWYSPFDFRAYPFEHQHLLLELGLADSQAAQAGLRWEHVAKLNNTPHTKGADLAGWRMKWGKGKLYDSRNCMTEYGMDAARYDPAFPAMLPDGSPAPALLVTTPVAALHAPHGGGAASTSGPPAGSCSAGGYTSVYEEGRALFPAVVLVADIMVKRVSSYYVLTHLFPVLLITLVSFVVFFMPIDALGDRMSVVLTMFLSLTAMQFVFDFPPANYINALEQVVLISYIMISLACIECLLVNRLATVAYTLQNKRSCVRKYGEILHRGRTLAARTLPRLSFSGSRPGAGGLGARREDSAMGGLVIPEGDEHMVSAAASTPLPSRTARTALPSRSHRASGSGSGSGTGPGGRPVSAARSRRSLSGLLEATGILAPQPPMPQPPMPMPQPQLPMYQHQHLYYQNYPPSQQQQQQSQQQSQHQFQQQSQQLSQQQLHHGQGDVGPRRALSSLLYGAPSASLDPPVSASFPVSAASADSAGAGAEGPHSGSGNAGGTGGWGGAGGDGAVGTEPDWPLQEQPSPPLHHPPPLNGDEAQAQAQAHQGPGNGGRAGAGLSPFASSNLQADYFNAASARLPPPSDQPRTAARSAPKPPLPRPPRAGLSCCACVRGAKAPAPAVTVSASASAPYPDAPNSVARPDPEEEGDGDVEAGPAGGKGGDPKGGSRKGDKVAPSSPRGLRGCCAILLAWLACVASTPGEYYSRCKADPEFAEFVAGRIDTFACAFCFVTYVVVVAIVLSLQTMVGDHRLMLGGTPGNM</sequence>
<dbReference type="SUPFAM" id="SSF63712">
    <property type="entry name" value="Nicotinic receptor ligand binding domain-like"/>
    <property type="match status" value="1"/>
</dbReference>
<evidence type="ECO:0000313" key="5">
    <source>
        <dbReference type="Proteomes" id="UP000612055"/>
    </source>
</evidence>
<dbReference type="InterPro" id="IPR036734">
    <property type="entry name" value="Neur_chan_lig-bd_sf"/>
</dbReference>
<comment type="caution">
    <text evidence="4">The sequence shown here is derived from an EMBL/GenBank/DDBJ whole genome shotgun (WGS) entry which is preliminary data.</text>
</comment>
<feature type="compositionally biased region" description="Polar residues" evidence="2">
    <location>
        <begin position="458"/>
        <end position="468"/>
    </location>
</feature>
<feature type="compositionally biased region" description="Pro residues" evidence="2">
    <location>
        <begin position="516"/>
        <end position="531"/>
    </location>
</feature>
<accession>A0A835XJK1</accession>
<dbReference type="InterPro" id="IPR036719">
    <property type="entry name" value="Neuro-gated_channel_TM_sf"/>
</dbReference>
<dbReference type="Gene3D" id="1.20.58.390">
    <property type="entry name" value="Neurotransmitter-gated ion-channel transmembrane domain"/>
    <property type="match status" value="1"/>
</dbReference>
<feature type="compositionally biased region" description="Low complexity" evidence="2">
    <location>
        <begin position="761"/>
        <end position="776"/>
    </location>
</feature>
<feature type="compositionally biased region" description="Low complexity" evidence="2">
    <location>
        <begin position="674"/>
        <end position="683"/>
    </location>
</feature>
<feature type="region of interest" description="Disordered" evidence="2">
    <location>
        <begin position="513"/>
        <end position="532"/>
    </location>
</feature>
<dbReference type="GO" id="GO:0005230">
    <property type="term" value="F:extracellular ligand-gated monoatomic ion channel activity"/>
    <property type="evidence" value="ECO:0007669"/>
    <property type="project" value="InterPro"/>
</dbReference>
<comment type="subcellular location">
    <subcellularLocation>
        <location evidence="1">Membrane</location>
        <topology evidence="1">Multi-pass membrane protein</topology>
    </subcellularLocation>
</comment>
<reference evidence="4" key="1">
    <citation type="journal article" date="2020" name="bioRxiv">
        <title>Comparative genomics of Chlamydomonas.</title>
        <authorList>
            <person name="Craig R.J."/>
            <person name="Hasan A.R."/>
            <person name="Ness R.W."/>
            <person name="Keightley P.D."/>
        </authorList>
    </citation>
    <scope>NUCLEOTIDE SEQUENCE</scope>
    <source>
        <strain evidence="4">CCAP 11/70</strain>
    </source>
</reference>
<protein>
    <submittedName>
        <fullName evidence="4">Uncharacterized protein</fullName>
    </submittedName>
</protein>
<evidence type="ECO:0000256" key="3">
    <source>
        <dbReference type="SAM" id="Phobius"/>
    </source>
</evidence>
<dbReference type="GO" id="GO:0016020">
    <property type="term" value="C:membrane"/>
    <property type="evidence" value="ECO:0007669"/>
    <property type="project" value="UniProtKB-SubCell"/>
</dbReference>
<feature type="transmembrane region" description="Helical" evidence="3">
    <location>
        <begin position="336"/>
        <end position="353"/>
    </location>
</feature>
<dbReference type="InterPro" id="IPR038050">
    <property type="entry name" value="Neuro_actylchol_rec"/>
</dbReference>
<name>A0A835XJK1_9CHLO</name>
<dbReference type="AlphaFoldDB" id="A0A835XJK1"/>
<dbReference type="Proteomes" id="UP000612055">
    <property type="component" value="Unassembled WGS sequence"/>
</dbReference>
<feature type="region of interest" description="Disordered" evidence="2">
    <location>
        <begin position="457"/>
        <end position="500"/>
    </location>
</feature>
<feature type="transmembrane region" description="Helical" evidence="3">
    <location>
        <begin position="303"/>
        <end position="324"/>
    </location>
</feature>
<gene>
    <name evidence="4" type="ORF">HYH03_017150</name>
</gene>
<dbReference type="EMBL" id="JAEHOE010000160">
    <property type="protein sequence ID" value="KAG2483983.1"/>
    <property type="molecule type" value="Genomic_DNA"/>
</dbReference>
<evidence type="ECO:0000256" key="1">
    <source>
        <dbReference type="ARBA" id="ARBA00004141"/>
    </source>
</evidence>
<dbReference type="PANTHER" id="PTHR18945">
    <property type="entry name" value="NEUROTRANSMITTER GATED ION CHANNEL"/>
    <property type="match status" value="1"/>
</dbReference>
<feature type="region of interest" description="Disordered" evidence="2">
    <location>
        <begin position="547"/>
        <end position="585"/>
    </location>
</feature>
<feature type="region of interest" description="Disordered" evidence="2">
    <location>
        <begin position="761"/>
        <end position="815"/>
    </location>
</feature>
<feature type="compositionally biased region" description="Low complexity" evidence="2">
    <location>
        <begin position="615"/>
        <end position="624"/>
    </location>
</feature>
<feature type="compositionally biased region" description="Gly residues" evidence="2">
    <location>
        <begin position="630"/>
        <end position="646"/>
    </location>
</feature>
<feature type="compositionally biased region" description="Low complexity" evidence="2">
    <location>
        <begin position="548"/>
        <end position="574"/>
    </location>
</feature>